<sequence length="423" mass="47744">MESQQGGPIVDHYNSLMSTEEASSYIGIELNDLNKAVGRRHHHHHLDVDEDDGSSNVDCMHDTHGSSISLHGLGVDEDGTSLDNASSSVCSSNILISNDVLPIETARSRFLDIIVDHFINAHAVQVEFESDFSAQCMQDKVSKRQSREIQYQGDARYVLPLMYIANMYETLVNEVNIKLCSLNGIREKTIGVALEAAGGLYRKLSKKFPRKGVYTFKRRELATSLETRSKFPELVIQEEKRVRFVVVNGLEIVENPTNIHIDDAEWFKRLTGRNEVAISARDYKFYAPRHKYRRVVLAHVPSISGLQHTLQTPSKHLQSLPHQALFHSLPETREHLIDHNSSALHYAQNHQCGPSSNLSDIAQYQQSTNIQQHMTRLPQLSHMGGRMHMMPHSPAKFCDECGTPYLRDASKFCSECGTKRLGT</sequence>
<comment type="caution">
    <text evidence="1">The sequence shown here is derived from an EMBL/GenBank/DDBJ whole genome shotgun (WGS) entry which is preliminary data.</text>
</comment>
<gene>
    <name evidence="1" type="ORF">LIER_24781</name>
</gene>
<dbReference type="AlphaFoldDB" id="A0AAV3R2H3"/>
<dbReference type="PANTHER" id="PTHR13555">
    <property type="entry name" value="C2H2 ZINC FINGER CGI-62-RELATED"/>
    <property type="match status" value="1"/>
</dbReference>
<accession>A0AAV3R2H3</accession>
<name>A0AAV3R2H3_LITER</name>
<protein>
    <submittedName>
        <fullName evidence="1">C2H2 zinc finger transcription factor</fullName>
    </submittedName>
</protein>
<organism evidence="1 2">
    <name type="scientific">Lithospermum erythrorhizon</name>
    <name type="common">Purple gromwell</name>
    <name type="synonym">Lithospermum officinale var. erythrorhizon</name>
    <dbReference type="NCBI Taxonomy" id="34254"/>
    <lineage>
        <taxon>Eukaryota</taxon>
        <taxon>Viridiplantae</taxon>
        <taxon>Streptophyta</taxon>
        <taxon>Embryophyta</taxon>
        <taxon>Tracheophyta</taxon>
        <taxon>Spermatophyta</taxon>
        <taxon>Magnoliopsida</taxon>
        <taxon>eudicotyledons</taxon>
        <taxon>Gunneridae</taxon>
        <taxon>Pentapetalae</taxon>
        <taxon>asterids</taxon>
        <taxon>lamiids</taxon>
        <taxon>Boraginales</taxon>
        <taxon>Boraginaceae</taxon>
        <taxon>Boraginoideae</taxon>
        <taxon>Lithospermeae</taxon>
        <taxon>Lithospermum</taxon>
    </lineage>
</organism>
<evidence type="ECO:0000313" key="2">
    <source>
        <dbReference type="Proteomes" id="UP001454036"/>
    </source>
</evidence>
<dbReference type="EMBL" id="BAABME010007290">
    <property type="protein sequence ID" value="GAA0170549.1"/>
    <property type="molecule type" value="Genomic_DNA"/>
</dbReference>
<proteinExistence type="predicted"/>
<dbReference type="InterPro" id="IPR026319">
    <property type="entry name" value="ZC2HC1A/B-like"/>
</dbReference>
<evidence type="ECO:0000313" key="1">
    <source>
        <dbReference type="EMBL" id="GAA0170549.1"/>
    </source>
</evidence>
<dbReference type="Proteomes" id="UP001454036">
    <property type="component" value="Unassembled WGS sequence"/>
</dbReference>
<reference evidence="1 2" key="1">
    <citation type="submission" date="2024-01" db="EMBL/GenBank/DDBJ databases">
        <title>The complete chloroplast genome sequence of Lithospermum erythrorhizon: insights into the phylogenetic relationship among Boraginaceae species and the maternal lineages of purple gromwells.</title>
        <authorList>
            <person name="Okada T."/>
            <person name="Watanabe K."/>
        </authorList>
    </citation>
    <scope>NUCLEOTIDE SEQUENCE [LARGE SCALE GENOMIC DNA]</scope>
</reference>
<keyword evidence="2" id="KW-1185">Reference proteome</keyword>
<dbReference type="PANTHER" id="PTHR13555:SF36">
    <property type="entry name" value="ZINC FINGER C2HC DOMAIN-CONTAINING PROTEIN 1B"/>
    <property type="match status" value="1"/>
</dbReference>